<evidence type="ECO:0000256" key="1">
    <source>
        <dbReference type="SAM" id="MobiDB-lite"/>
    </source>
</evidence>
<feature type="region of interest" description="Disordered" evidence="1">
    <location>
        <begin position="280"/>
        <end position="307"/>
    </location>
</feature>
<gene>
    <name evidence="3" type="ORF">LTRI10_LOCUS47702</name>
</gene>
<dbReference type="PANTHER" id="PTHR34222:SF99">
    <property type="entry name" value="PROTEIN, PUTATIVE-RELATED"/>
    <property type="match status" value="1"/>
</dbReference>
<reference evidence="3 4" key="1">
    <citation type="submission" date="2024-04" db="EMBL/GenBank/DDBJ databases">
        <authorList>
            <person name="Fracassetti M."/>
        </authorList>
    </citation>
    <scope>NUCLEOTIDE SEQUENCE [LARGE SCALE GENOMIC DNA]</scope>
</reference>
<proteinExistence type="predicted"/>
<organism evidence="3 4">
    <name type="scientific">Linum trigynum</name>
    <dbReference type="NCBI Taxonomy" id="586398"/>
    <lineage>
        <taxon>Eukaryota</taxon>
        <taxon>Viridiplantae</taxon>
        <taxon>Streptophyta</taxon>
        <taxon>Embryophyta</taxon>
        <taxon>Tracheophyta</taxon>
        <taxon>Spermatophyta</taxon>
        <taxon>Magnoliopsida</taxon>
        <taxon>eudicotyledons</taxon>
        <taxon>Gunneridae</taxon>
        <taxon>Pentapetalae</taxon>
        <taxon>rosids</taxon>
        <taxon>fabids</taxon>
        <taxon>Malpighiales</taxon>
        <taxon>Linaceae</taxon>
        <taxon>Linum</taxon>
    </lineage>
</organism>
<dbReference type="AlphaFoldDB" id="A0AAV2GBI6"/>
<sequence>MASNFSIPSGLEAENPHNGGHQHGSGGISYLGIAISDPASPFFIHPSENWGQCLVSQPLTENNFSNWERSMILVIDGMNKLGFLNATIIAWNELREKFSQGDSFRIVDLQESIFQLKQGTLSVSQYYSKQRALWDPLANFRLILDCECGATCRCILASLRKDHMNDKVIRFLRNLNDNFNAPRSTVMLLDPLPPINKVFEIMVQHERENNLLPKPNFQPNPNPTVDSMAFFTRAAGTNLGIQGANQGFKKQGKKPVCTYCGYTDHTEDICYKKNGYPPGYQPKKKNPPHQANNVTVEHGESSNGGAVMVNPANWMNFQQQY</sequence>
<keyword evidence="4" id="KW-1185">Reference proteome</keyword>
<dbReference type="Pfam" id="PF14244">
    <property type="entry name" value="Retrotran_gag_3"/>
    <property type="match status" value="1"/>
</dbReference>
<protein>
    <recommendedName>
        <fullName evidence="2">Retrotransposon Copia-like N-terminal domain-containing protein</fullName>
    </recommendedName>
</protein>
<accession>A0AAV2GBI6</accession>
<evidence type="ECO:0000259" key="2">
    <source>
        <dbReference type="Pfam" id="PF14244"/>
    </source>
</evidence>
<dbReference type="EMBL" id="OZ034821">
    <property type="protein sequence ID" value="CAL1408078.1"/>
    <property type="molecule type" value="Genomic_DNA"/>
</dbReference>
<feature type="region of interest" description="Disordered" evidence="1">
    <location>
        <begin position="1"/>
        <end position="23"/>
    </location>
</feature>
<dbReference type="Proteomes" id="UP001497516">
    <property type="component" value="Chromosome 8"/>
</dbReference>
<evidence type="ECO:0000313" key="4">
    <source>
        <dbReference type="Proteomes" id="UP001497516"/>
    </source>
</evidence>
<dbReference type="PANTHER" id="PTHR34222">
    <property type="entry name" value="GAG_PRE-INTEGRS DOMAIN-CONTAINING PROTEIN"/>
    <property type="match status" value="1"/>
</dbReference>
<name>A0AAV2GBI6_9ROSI</name>
<dbReference type="InterPro" id="IPR029472">
    <property type="entry name" value="Copia-like_N"/>
</dbReference>
<feature type="domain" description="Retrotransposon Copia-like N-terminal" evidence="2">
    <location>
        <begin position="45"/>
        <end position="88"/>
    </location>
</feature>
<evidence type="ECO:0000313" key="3">
    <source>
        <dbReference type="EMBL" id="CAL1408078.1"/>
    </source>
</evidence>